<feature type="transmembrane region" description="Helical" evidence="1">
    <location>
        <begin position="59"/>
        <end position="79"/>
    </location>
</feature>
<dbReference type="AlphaFoldDB" id="A0A4P8ITN7"/>
<organism evidence="2 3">
    <name type="scientific">Trinickia violacea</name>
    <dbReference type="NCBI Taxonomy" id="2571746"/>
    <lineage>
        <taxon>Bacteria</taxon>
        <taxon>Pseudomonadati</taxon>
        <taxon>Pseudomonadota</taxon>
        <taxon>Betaproteobacteria</taxon>
        <taxon>Burkholderiales</taxon>
        <taxon>Burkholderiaceae</taxon>
        <taxon>Trinickia</taxon>
    </lineage>
</organism>
<feature type="transmembrane region" description="Helical" evidence="1">
    <location>
        <begin position="91"/>
        <end position="114"/>
    </location>
</feature>
<dbReference type="RefSeq" id="WP_137333242.1">
    <property type="nucleotide sequence ID" value="NZ_CP040077.1"/>
</dbReference>
<evidence type="ECO:0000256" key="1">
    <source>
        <dbReference type="SAM" id="Phobius"/>
    </source>
</evidence>
<reference evidence="2 3" key="1">
    <citation type="submission" date="2019-05" db="EMBL/GenBank/DDBJ databases">
        <title>Burkholderia sp. DHOD12, isolated from subtropical forest soil.</title>
        <authorList>
            <person name="Gao Z.-H."/>
            <person name="Qiu L.-H."/>
        </authorList>
    </citation>
    <scope>NUCLEOTIDE SEQUENCE [LARGE SCALE GENOMIC DNA]</scope>
    <source>
        <strain evidence="2 3">DHOD12</strain>
    </source>
</reference>
<keyword evidence="1" id="KW-1133">Transmembrane helix</keyword>
<dbReference type="InterPro" id="IPR034804">
    <property type="entry name" value="SQR/QFR_C/D"/>
</dbReference>
<feature type="transmembrane region" description="Helical" evidence="1">
    <location>
        <begin position="20"/>
        <end position="39"/>
    </location>
</feature>
<dbReference type="Gene3D" id="1.20.1300.10">
    <property type="entry name" value="Fumarate reductase/succinate dehydrogenase, transmembrane subunit"/>
    <property type="match status" value="1"/>
</dbReference>
<sequence>MQGISLRTQARLWYWQRMSASVLALCVFVHLGVIIYAVHSGLSASAILGRTRGNLLFGAFYTVFVVACAIHVPVGLLRIAEEWLHWRGKPAQVTCLAFSAGLALMGLRAVYGVIL</sequence>
<evidence type="ECO:0000313" key="2">
    <source>
        <dbReference type="EMBL" id="QCP50424.1"/>
    </source>
</evidence>
<dbReference type="OrthoDB" id="8779376at2"/>
<dbReference type="KEGG" id="tvl:FAZ95_15370"/>
<gene>
    <name evidence="2" type="ORF">FAZ95_15370</name>
</gene>
<proteinExistence type="predicted"/>
<accession>A0A4P8ITN7</accession>
<name>A0A4P8ITN7_9BURK</name>
<dbReference type="GO" id="GO:0016020">
    <property type="term" value="C:membrane"/>
    <property type="evidence" value="ECO:0007669"/>
    <property type="project" value="InterPro"/>
</dbReference>
<dbReference type="Proteomes" id="UP000298656">
    <property type="component" value="Chromosome 1"/>
</dbReference>
<dbReference type="SUPFAM" id="SSF81343">
    <property type="entry name" value="Fumarate reductase respiratory complex transmembrane subunits"/>
    <property type="match status" value="1"/>
</dbReference>
<keyword evidence="1" id="KW-0472">Membrane</keyword>
<dbReference type="EMBL" id="CP040077">
    <property type="protein sequence ID" value="QCP50424.1"/>
    <property type="molecule type" value="Genomic_DNA"/>
</dbReference>
<keyword evidence="3" id="KW-1185">Reference proteome</keyword>
<evidence type="ECO:0000313" key="3">
    <source>
        <dbReference type="Proteomes" id="UP000298656"/>
    </source>
</evidence>
<keyword evidence="1" id="KW-0812">Transmembrane</keyword>
<protein>
    <submittedName>
        <fullName evidence="2">Succinate dehydrogenase</fullName>
    </submittedName>
</protein>